<gene>
    <name evidence="13" type="ORF">V8G54_033181</name>
</gene>
<dbReference type="Pfam" id="PF01105">
    <property type="entry name" value="EMP24_GP25L"/>
    <property type="match status" value="1"/>
</dbReference>
<feature type="active site" evidence="8">
    <location>
        <position position="389"/>
    </location>
</feature>
<dbReference type="InterPro" id="IPR005150">
    <property type="entry name" value="Cellulose_synth"/>
</dbReference>
<feature type="active site" evidence="8">
    <location>
        <position position="107"/>
    </location>
</feature>
<feature type="binding site" evidence="10">
    <location>
        <position position="223"/>
    </location>
    <ligand>
        <name>Mn(2+)</name>
        <dbReference type="ChEBI" id="CHEBI:29035"/>
    </ligand>
</feature>
<evidence type="ECO:0000313" key="14">
    <source>
        <dbReference type="Proteomes" id="UP001374535"/>
    </source>
</evidence>
<sequence length="852" mass="96681">MAAVEHSPLFETKSAKGRVFYKIFSLTLFVGICFIWVFRVSHIPRESEVGKWDTPSDGTFSSGNLSDKDYLKADPGIEPPVMVINTVLSVMAYEYPPDKLSVYLSDDAGSDITFYALLEASIFAKQWLPFCRKFKVDPTSPAAYFKTIHSSTHAKELVTIKPRWVEYQKKYTQSIKDFHSGIHILLEETMTQFFNAKDVDGNVMPLLVYLAREKRPQVAHNFKAGAMNSLIRVSSLISNGEIILNVDCDMYSNNSQSLRDALCFLMDEDKGHEIAYVQTPQCFENITKNDLYGGALRVDYEVEFHGMDSLGGPLYAGTGCFHRREILCGRKFSDQYKKDWNEYKNIGDMTEVSLHELEEQSKALSSCTFEINTLWGKEVGLLYGCSLEDVMTGLSIKCRGWKSVFYNPQRRAFLGVAPNTLPQTLVQHKRWSEGCFQILLSKHSPAWHAYGLISPGLQMAYCYYNLWAFICWPTLYYCVIPSLYLLKGIPLFPQSMVHPFAYVILGDSSYCMMEFLWLKGTVKGWWNELRIWLYKRTSSYLFAFVDTILKSFGFSESTFVVSAKVAEEEVSQRYEKEIMEFGNSSPMLTVLATLALLNLFCLLGMFLKQVFISEGGLRIFDAMALQVLLSGVLVLINVPVYQGLFLRKDEGRLPMSVAAKSTALALKVAMMNVKTMEIKGVVYDIKSCTFSKSNGSGSCTARNVKENYDAKKVVIEMKVALSNFATAMVIFSSMNAVLGIRFVIDRRECFSHNVEHEADRVHASFVVIKIDASWQYTDDGVDLEVRGPAGEPVRDFLDVTSEIFDFVARSTGPYRFCFNNRSPYHETIDFDVHSNHVEFSDHHAKDGEAYMY</sequence>
<feature type="transmembrane region" description="Helical" evidence="11">
    <location>
        <begin position="588"/>
        <end position="607"/>
    </location>
</feature>
<keyword evidence="5 11" id="KW-1133">Transmembrane helix</keyword>
<evidence type="ECO:0000256" key="1">
    <source>
        <dbReference type="ARBA" id="ARBA00004127"/>
    </source>
</evidence>
<keyword evidence="2" id="KW-0328">Glycosyltransferase</keyword>
<organism evidence="13 14">
    <name type="scientific">Vigna mungo</name>
    <name type="common">Black gram</name>
    <name type="synonym">Phaseolus mungo</name>
    <dbReference type="NCBI Taxonomy" id="3915"/>
    <lineage>
        <taxon>Eukaryota</taxon>
        <taxon>Viridiplantae</taxon>
        <taxon>Streptophyta</taxon>
        <taxon>Embryophyta</taxon>
        <taxon>Tracheophyta</taxon>
        <taxon>Spermatophyta</taxon>
        <taxon>Magnoliopsida</taxon>
        <taxon>eudicotyledons</taxon>
        <taxon>Gunneridae</taxon>
        <taxon>Pentapetalae</taxon>
        <taxon>rosids</taxon>
        <taxon>fabids</taxon>
        <taxon>Fabales</taxon>
        <taxon>Fabaceae</taxon>
        <taxon>Papilionoideae</taxon>
        <taxon>50 kb inversion clade</taxon>
        <taxon>NPAAA clade</taxon>
        <taxon>indigoferoid/millettioid clade</taxon>
        <taxon>Phaseoleae</taxon>
        <taxon>Vigna</taxon>
    </lineage>
</organism>
<evidence type="ECO:0000313" key="13">
    <source>
        <dbReference type="EMBL" id="WVY94093.1"/>
    </source>
</evidence>
<dbReference type="Gene3D" id="3.90.550.10">
    <property type="entry name" value="Spore Coat Polysaccharide Biosynthesis Protein SpsA, Chain A"/>
    <property type="match status" value="1"/>
</dbReference>
<keyword evidence="4 11" id="KW-0812">Transmembrane</keyword>
<evidence type="ECO:0000256" key="5">
    <source>
        <dbReference type="ARBA" id="ARBA00022989"/>
    </source>
</evidence>
<feature type="transmembrane region" description="Helical" evidence="11">
    <location>
        <begin position="19"/>
        <end position="38"/>
    </location>
</feature>
<evidence type="ECO:0000256" key="2">
    <source>
        <dbReference type="ARBA" id="ARBA00022676"/>
    </source>
</evidence>
<dbReference type="GO" id="GO:0012505">
    <property type="term" value="C:endomembrane system"/>
    <property type="evidence" value="ECO:0007669"/>
    <property type="project" value="UniProtKB-SubCell"/>
</dbReference>
<feature type="binding site" evidence="10">
    <location>
        <position position="247"/>
    </location>
    <ligand>
        <name>Mn(2+)</name>
        <dbReference type="ChEBI" id="CHEBI:29035"/>
    </ligand>
</feature>
<dbReference type="GO" id="GO:0071555">
    <property type="term" value="P:cell wall organization"/>
    <property type="evidence" value="ECO:0007669"/>
    <property type="project" value="UniProtKB-KW"/>
</dbReference>
<evidence type="ECO:0000256" key="10">
    <source>
        <dbReference type="PIRSR" id="PIRSR605150-3"/>
    </source>
</evidence>
<keyword evidence="6 11" id="KW-0472">Membrane</keyword>
<evidence type="ECO:0000256" key="8">
    <source>
        <dbReference type="PIRSR" id="PIRSR605150-1"/>
    </source>
</evidence>
<dbReference type="AlphaFoldDB" id="A0AAQ3RIP1"/>
<dbReference type="PROSITE" id="PS50866">
    <property type="entry name" value="GOLD"/>
    <property type="match status" value="1"/>
</dbReference>
<feature type="binding site" evidence="9">
    <location>
        <position position="78"/>
    </location>
    <ligand>
        <name>UDP-alpha-D-glucose</name>
        <dbReference type="ChEBI" id="CHEBI:58885"/>
    </ligand>
</feature>
<feature type="binding site" evidence="9">
    <location>
        <position position="107"/>
    </location>
    <ligand>
        <name>UDP-alpha-D-glucose</name>
        <dbReference type="ChEBI" id="CHEBI:58885"/>
    </ligand>
</feature>
<feature type="transmembrane region" description="Helical" evidence="11">
    <location>
        <begin position="721"/>
        <end position="744"/>
    </location>
</feature>
<comment type="subcellular location">
    <subcellularLocation>
        <location evidence="1">Endomembrane system</location>
        <topology evidence="1">Multi-pass membrane protein</topology>
    </subcellularLocation>
</comment>
<keyword evidence="7" id="KW-0961">Cell wall biogenesis/degradation</keyword>
<dbReference type="GO" id="GO:0016760">
    <property type="term" value="F:cellulose synthase (UDP-forming) activity"/>
    <property type="evidence" value="ECO:0007669"/>
    <property type="project" value="InterPro"/>
</dbReference>
<dbReference type="SUPFAM" id="SSF53448">
    <property type="entry name" value="Nucleotide-diphospho-sugar transferases"/>
    <property type="match status" value="1"/>
</dbReference>
<dbReference type="InterPro" id="IPR029044">
    <property type="entry name" value="Nucleotide-diphossugar_trans"/>
</dbReference>
<protein>
    <recommendedName>
        <fullName evidence="12">GOLD domain-containing protein</fullName>
    </recommendedName>
</protein>
<accession>A0AAQ3RIP1</accession>
<reference evidence="13 14" key="1">
    <citation type="journal article" date="2023" name="Life. Sci Alliance">
        <title>Evolutionary insights into 3D genome organization and epigenetic landscape of Vigna mungo.</title>
        <authorList>
            <person name="Junaid A."/>
            <person name="Singh B."/>
            <person name="Bhatia S."/>
        </authorList>
    </citation>
    <scope>NUCLEOTIDE SEQUENCE [LARGE SCALE GENOMIC DNA]</scope>
    <source>
        <strain evidence="13">Urdbean</strain>
    </source>
</reference>
<evidence type="ECO:0000256" key="3">
    <source>
        <dbReference type="ARBA" id="ARBA00022679"/>
    </source>
</evidence>
<feature type="transmembrane region" description="Helical" evidence="11">
    <location>
        <begin position="464"/>
        <end position="486"/>
    </location>
</feature>
<evidence type="ECO:0000256" key="7">
    <source>
        <dbReference type="ARBA" id="ARBA00023316"/>
    </source>
</evidence>
<feature type="domain" description="GOLD" evidence="12">
    <location>
        <begin position="747"/>
        <end position="834"/>
    </location>
</feature>
<dbReference type="GO" id="GO:0016020">
    <property type="term" value="C:membrane"/>
    <property type="evidence" value="ECO:0007669"/>
    <property type="project" value="InterPro"/>
</dbReference>
<proteinExistence type="predicted"/>
<dbReference type="Pfam" id="PF03552">
    <property type="entry name" value="Cellulose_synt"/>
    <property type="match status" value="3"/>
</dbReference>
<evidence type="ECO:0000256" key="6">
    <source>
        <dbReference type="ARBA" id="ARBA00023136"/>
    </source>
</evidence>
<evidence type="ECO:0000256" key="4">
    <source>
        <dbReference type="ARBA" id="ARBA00022692"/>
    </source>
</evidence>
<dbReference type="EMBL" id="CP144691">
    <property type="protein sequence ID" value="WVY94093.1"/>
    <property type="molecule type" value="Genomic_DNA"/>
</dbReference>
<keyword evidence="3" id="KW-0808">Transferase</keyword>
<keyword evidence="14" id="KW-1185">Reference proteome</keyword>
<evidence type="ECO:0000256" key="11">
    <source>
        <dbReference type="SAM" id="Phobius"/>
    </source>
</evidence>
<evidence type="ECO:0000259" key="12">
    <source>
        <dbReference type="PROSITE" id="PS50866"/>
    </source>
</evidence>
<evidence type="ECO:0000256" key="9">
    <source>
        <dbReference type="PIRSR" id="PIRSR605150-2"/>
    </source>
</evidence>
<dbReference type="PANTHER" id="PTHR13301">
    <property type="entry name" value="X-BOX TRANSCRIPTION FACTOR-RELATED"/>
    <property type="match status" value="1"/>
</dbReference>
<feature type="transmembrane region" description="Helical" evidence="11">
    <location>
        <begin position="627"/>
        <end position="646"/>
    </location>
</feature>
<dbReference type="InterPro" id="IPR009038">
    <property type="entry name" value="GOLD_dom"/>
</dbReference>
<name>A0AAQ3RIP1_VIGMU</name>
<dbReference type="Proteomes" id="UP001374535">
    <property type="component" value="Chromosome 10"/>
</dbReference>
<dbReference type="GO" id="GO:0030244">
    <property type="term" value="P:cellulose biosynthetic process"/>
    <property type="evidence" value="ECO:0007669"/>
    <property type="project" value="InterPro"/>
</dbReference>